<dbReference type="PANTHER" id="PTHR42693:SF11">
    <property type="entry name" value="ARYLSULFATASE A"/>
    <property type="match status" value="1"/>
</dbReference>
<organism evidence="6 7">
    <name type="scientific">Parabacteroides faecalis</name>
    <dbReference type="NCBI Taxonomy" id="2924040"/>
    <lineage>
        <taxon>Bacteria</taxon>
        <taxon>Pseudomonadati</taxon>
        <taxon>Bacteroidota</taxon>
        <taxon>Bacteroidia</taxon>
        <taxon>Bacteroidales</taxon>
        <taxon>Tannerellaceae</taxon>
        <taxon>Parabacteroides</taxon>
    </lineage>
</organism>
<keyword evidence="7" id="KW-1185">Reference proteome</keyword>
<dbReference type="PROSITE" id="PS00149">
    <property type="entry name" value="SULFATASE_2"/>
    <property type="match status" value="1"/>
</dbReference>
<dbReference type="Pfam" id="PF00884">
    <property type="entry name" value="Sulfatase"/>
    <property type="match status" value="1"/>
</dbReference>
<dbReference type="EMBL" id="JAKZMM010000002">
    <property type="protein sequence ID" value="MCJ2379282.1"/>
    <property type="molecule type" value="Genomic_DNA"/>
</dbReference>
<dbReference type="RefSeq" id="WP_243323125.1">
    <property type="nucleotide sequence ID" value="NZ_JAKZMM010000002.1"/>
</dbReference>
<keyword evidence="2" id="KW-0479">Metal-binding</keyword>
<dbReference type="InterPro" id="IPR024607">
    <property type="entry name" value="Sulfatase_CS"/>
</dbReference>
<dbReference type="InterPro" id="IPR050738">
    <property type="entry name" value="Sulfatase"/>
</dbReference>
<dbReference type="CDD" id="cd16026">
    <property type="entry name" value="GALNS_like"/>
    <property type="match status" value="1"/>
</dbReference>
<evidence type="ECO:0000256" key="4">
    <source>
        <dbReference type="ARBA" id="ARBA00022837"/>
    </source>
</evidence>
<comment type="caution">
    <text evidence="6">The sequence shown here is derived from an EMBL/GenBank/DDBJ whole genome shotgun (WGS) entry which is preliminary data.</text>
</comment>
<dbReference type="PANTHER" id="PTHR42693">
    <property type="entry name" value="ARYLSULFATASE FAMILY MEMBER"/>
    <property type="match status" value="1"/>
</dbReference>
<evidence type="ECO:0000256" key="2">
    <source>
        <dbReference type="ARBA" id="ARBA00022723"/>
    </source>
</evidence>
<proteinExistence type="inferred from homology"/>
<evidence type="ECO:0000313" key="7">
    <source>
        <dbReference type="Proteomes" id="UP001165444"/>
    </source>
</evidence>
<evidence type="ECO:0000259" key="5">
    <source>
        <dbReference type="Pfam" id="PF00884"/>
    </source>
</evidence>
<gene>
    <name evidence="6" type="ORF">MUN53_01390</name>
</gene>
<keyword evidence="3" id="KW-0378">Hydrolase</keyword>
<comment type="similarity">
    <text evidence="1">Belongs to the sulfatase family.</text>
</comment>
<dbReference type="Proteomes" id="UP001165444">
    <property type="component" value="Unassembled WGS sequence"/>
</dbReference>
<dbReference type="Gene3D" id="3.30.1120.10">
    <property type="match status" value="1"/>
</dbReference>
<evidence type="ECO:0000256" key="1">
    <source>
        <dbReference type="ARBA" id="ARBA00008779"/>
    </source>
</evidence>
<dbReference type="InterPro" id="IPR000917">
    <property type="entry name" value="Sulfatase_N"/>
</dbReference>
<sequence length="454" mass="50747">MKTTFLWMIPLSLIGVEMGAASTATKPNIIIINCDDMGYGDLSCFGSPTTKTPNLDRMALEGQKWSSFYVSASVSSPSRAGLLTGRLGVRTGMYGDKKGVLFPDSPGGLPAKELTIPELLKQAGYETACIGKWHLGHLSQYMPLQHGFDYFYGIPFSNDMSRKEQIKLGNKNYPYELVVYEQDKEIEREPDQTQLTKRLTEVATKYIRSHQKSPFFLYLAHPMPHFPVYASTRFQGVSDRGKYGDTIEELDWSVGEILQTLRQLGLDKNTWVVFTSDNGPWLSYKQAGGSAGPLRDGKNSHCEGGFRVPCIMWGGMVKPGHITQMGSSLDLLPTCCEMAGVNLPAGIQLDGVSLQNVLQDNLADSKREEFFFYRGSLLYAVRKGKYKLHYMNKSAYGSDPVVVYDKPKLYDLGTDPEEKYDIAGQYPEVVEELDQMATRHKASFEVAESIFDLK</sequence>
<accession>A0ABT0BWX4</accession>
<dbReference type="Gene3D" id="3.40.720.10">
    <property type="entry name" value="Alkaline Phosphatase, subunit A"/>
    <property type="match status" value="1"/>
</dbReference>
<dbReference type="SUPFAM" id="SSF53649">
    <property type="entry name" value="Alkaline phosphatase-like"/>
    <property type="match status" value="1"/>
</dbReference>
<name>A0ABT0BWX4_9BACT</name>
<dbReference type="Pfam" id="PF14707">
    <property type="entry name" value="Sulfatase_C"/>
    <property type="match status" value="1"/>
</dbReference>
<dbReference type="InterPro" id="IPR017850">
    <property type="entry name" value="Alkaline_phosphatase_core_sf"/>
</dbReference>
<protein>
    <submittedName>
        <fullName evidence="6">Sulfatase</fullName>
    </submittedName>
</protein>
<reference evidence="6 7" key="1">
    <citation type="submission" date="2022-03" db="EMBL/GenBank/DDBJ databases">
        <title>Parabacteroides sp. nov. isolated from swine feces.</title>
        <authorList>
            <person name="Bak J.E."/>
        </authorList>
    </citation>
    <scope>NUCLEOTIDE SEQUENCE [LARGE SCALE GENOMIC DNA]</scope>
    <source>
        <strain evidence="6 7">AGMB00274</strain>
    </source>
</reference>
<evidence type="ECO:0000313" key="6">
    <source>
        <dbReference type="EMBL" id="MCJ2379282.1"/>
    </source>
</evidence>
<feature type="domain" description="Sulfatase N-terminal" evidence="5">
    <location>
        <begin position="27"/>
        <end position="341"/>
    </location>
</feature>
<keyword evidence="4" id="KW-0106">Calcium</keyword>
<dbReference type="PROSITE" id="PS00523">
    <property type="entry name" value="SULFATASE_1"/>
    <property type="match status" value="1"/>
</dbReference>
<evidence type="ECO:0000256" key="3">
    <source>
        <dbReference type="ARBA" id="ARBA00022801"/>
    </source>
</evidence>